<feature type="domain" description="Alcohol dehydrogenase iron-type/glycerol dehydrogenase GldA" evidence="4">
    <location>
        <begin position="19"/>
        <end position="161"/>
    </location>
</feature>
<sequence>MKDFKLKPEIKYGSQSLGWIKNLKSKKILIVTDKTMVKLGLVDKVISNLNGSEIKVFDKVQPNPTIEVIEDGIKEYFMFSPEVIIALGGGSPIDACKGIIYFSYKIQKEHNGCIKRIPFIAIPTTSGTGSEVTSYSVITNKNSKIALSDDEMLPTIAILDPEFMKTLPKVVIADTGMDVLTHAIEAYVSTSRNSFTNALSLEAIKIVYKNLLKHYENAELIKPREEIQHASCMAGLAFNNSSLGINHSIAHTLGSNLHLSHGRSNAIIMPYIIENNKNAYEHYFEISKMLGLPSENIVEGKNSLIALITILKEKMEIPNSLKDLGIEFEEYKKLMPQFLNDIEKDICTTGNPNQFTSEEYIELLTKLYYGLM</sequence>
<dbReference type="Gene3D" id="3.40.50.1970">
    <property type="match status" value="1"/>
</dbReference>
<comment type="caution">
    <text evidence="6">The sequence shown here is derived from an EMBL/GenBank/DDBJ whole genome shotgun (WGS) entry which is preliminary data.</text>
</comment>
<accession>A0ABX9KFY2</accession>
<evidence type="ECO:0000313" key="7">
    <source>
        <dbReference type="Proteomes" id="UP000263486"/>
    </source>
</evidence>
<feature type="domain" description="Fe-containing alcohol dehydrogenase-like C-terminal" evidence="5">
    <location>
        <begin position="173"/>
        <end position="367"/>
    </location>
</feature>
<dbReference type="InterPro" id="IPR039697">
    <property type="entry name" value="Alcohol_dehydrogenase_Fe"/>
</dbReference>
<dbReference type="InterPro" id="IPR056798">
    <property type="entry name" value="ADH_Fe_C"/>
</dbReference>
<dbReference type="Pfam" id="PF25137">
    <property type="entry name" value="ADH_Fe_C"/>
    <property type="match status" value="1"/>
</dbReference>
<dbReference type="PANTHER" id="PTHR11496">
    <property type="entry name" value="ALCOHOL DEHYDROGENASE"/>
    <property type="match status" value="1"/>
</dbReference>
<dbReference type="PROSITE" id="PS00913">
    <property type="entry name" value="ADH_IRON_1"/>
    <property type="match status" value="1"/>
</dbReference>
<dbReference type="PANTHER" id="PTHR11496:SF102">
    <property type="entry name" value="ALCOHOL DEHYDROGENASE 4"/>
    <property type="match status" value="1"/>
</dbReference>
<comment type="similarity">
    <text evidence="1">Belongs to the iron-containing alcohol dehydrogenase family.</text>
</comment>
<evidence type="ECO:0000313" key="6">
    <source>
        <dbReference type="EMBL" id="REI40769.1"/>
    </source>
</evidence>
<dbReference type="InterPro" id="IPR001670">
    <property type="entry name" value="ADH_Fe/GldA"/>
</dbReference>
<dbReference type="InterPro" id="IPR018211">
    <property type="entry name" value="ADH_Fe_CS"/>
</dbReference>
<dbReference type="SUPFAM" id="SSF56796">
    <property type="entry name" value="Dehydroquinate synthase-like"/>
    <property type="match status" value="1"/>
</dbReference>
<keyword evidence="2" id="KW-0560">Oxidoreductase</keyword>
<dbReference type="Proteomes" id="UP000263486">
    <property type="component" value="Unassembled WGS sequence"/>
</dbReference>
<dbReference type="CDD" id="cd08180">
    <property type="entry name" value="PDD"/>
    <property type="match status" value="1"/>
</dbReference>
<evidence type="ECO:0000259" key="4">
    <source>
        <dbReference type="Pfam" id="PF00465"/>
    </source>
</evidence>
<evidence type="ECO:0000256" key="1">
    <source>
        <dbReference type="ARBA" id="ARBA00007358"/>
    </source>
</evidence>
<name>A0ABX9KFY2_9FUSO</name>
<keyword evidence="3" id="KW-0520">NAD</keyword>
<gene>
    <name evidence="6" type="ORF">DYH56_09815</name>
</gene>
<dbReference type="Pfam" id="PF00465">
    <property type="entry name" value="Fe-ADH"/>
    <property type="match status" value="1"/>
</dbReference>
<evidence type="ECO:0000259" key="5">
    <source>
        <dbReference type="Pfam" id="PF25137"/>
    </source>
</evidence>
<dbReference type="RefSeq" id="WP_114642690.1">
    <property type="nucleotide sequence ID" value="NZ_JAACIO010000018.1"/>
</dbReference>
<protein>
    <submittedName>
        <fullName evidence="6">Iron-containing alcohol dehydrogenase</fullName>
    </submittedName>
</protein>
<dbReference type="Gene3D" id="1.20.1090.10">
    <property type="entry name" value="Dehydroquinate synthase-like - alpha domain"/>
    <property type="match status" value="1"/>
</dbReference>
<evidence type="ECO:0000256" key="2">
    <source>
        <dbReference type="ARBA" id="ARBA00023002"/>
    </source>
</evidence>
<reference evidence="6 7" key="1">
    <citation type="submission" date="2018-08" db="EMBL/GenBank/DDBJ databases">
        <title>Draft genome sequence of Psychrilyobacter sp. strain SD5 isolated from Black Sea water.</title>
        <authorList>
            <person name="Yadav S."/>
            <person name="Villanueva L."/>
            <person name="Damste J.S.S."/>
        </authorList>
    </citation>
    <scope>NUCLEOTIDE SEQUENCE [LARGE SCALE GENOMIC DNA]</scope>
    <source>
        <strain evidence="6 7">SD5</strain>
    </source>
</reference>
<evidence type="ECO:0000256" key="3">
    <source>
        <dbReference type="ARBA" id="ARBA00023027"/>
    </source>
</evidence>
<keyword evidence="7" id="KW-1185">Reference proteome</keyword>
<dbReference type="EMBL" id="QUAJ01000016">
    <property type="protein sequence ID" value="REI40769.1"/>
    <property type="molecule type" value="Genomic_DNA"/>
</dbReference>
<organism evidence="6 7">
    <name type="scientific">Psychrilyobacter piezotolerans</name>
    <dbReference type="NCBI Taxonomy" id="2293438"/>
    <lineage>
        <taxon>Bacteria</taxon>
        <taxon>Fusobacteriati</taxon>
        <taxon>Fusobacteriota</taxon>
        <taxon>Fusobacteriia</taxon>
        <taxon>Fusobacteriales</taxon>
        <taxon>Fusobacteriaceae</taxon>
        <taxon>Psychrilyobacter</taxon>
    </lineage>
</organism>
<proteinExistence type="inferred from homology"/>